<name>A0ABR0XKZ1_REHGL</name>
<evidence type="ECO:0000313" key="3">
    <source>
        <dbReference type="Proteomes" id="UP001318860"/>
    </source>
</evidence>
<dbReference type="PANTHER" id="PTHR31964">
    <property type="entry name" value="ADENINE NUCLEOTIDE ALPHA HYDROLASES-LIKE SUPERFAMILY PROTEIN"/>
    <property type="match status" value="1"/>
</dbReference>
<dbReference type="PANTHER" id="PTHR31964:SF125">
    <property type="entry name" value="OS05G0357525 PROTEIN"/>
    <property type="match status" value="1"/>
</dbReference>
<dbReference type="PRINTS" id="PR01438">
    <property type="entry name" value="UNVRSLSTRESS"/>
</dbReference>
<dbReference type="Proteomes" id="UP001318860">
    <property type="component" value="Unassembled WGS sequence"/>
</dbReference>
<dbReference type="Gene3D" id="3.40.50.620">
    <property type="entry name" value="HUPs"/>
    <property type="match status" value="1"/>
</dbReference>
<dbReference type="EMBL" id="JABTTQ020000003">
    <property type="protein sequence ID" value="KAK6159821.1"/>
    <property type="molecule type" value="Genomic_DNA"/>
</dbReference>
<dbReference type="Pfam" id="PF00582">
    <property type="entry name" value="Usp"/>
    <property type="match status" value="1"/>
</dbReference>
<dbReference type="InterPro" id="IPR006016">
    <property type="entry name" value="UspA"/>
</dbReference>
<dbReference type="SUPFAM" id="SSF52402">
    <property type="entry name" value="Adenine nucleotide alpha hydrolases-like"/>
    <property type="match status" value="1"/>
</dbReference>
<organism evidence="2 3">
    <name type="scientific">Rehmannia glutinosa</name>
    <name type="common">Chinese foxglove</name>
    <dbReference type="NCBI Taxonomy" id="99300"/>
    <lineage>
        <taxon>Eukaryota</taxon>
        <taxon>Viridiplantae</taxon>
        <taxon>Streptophyta</taxon>
        <taxon>Embryophyta</taxon>
        <taxon>Tracheophyta</taxon>
        <taxon>Spermatophyta</taxon>
        <taxon>Magnoliopsida</taxon>
        <taxon>eudicotyledons</taxon>
        <taxon>Gunneridae</taxon>
        <taxon>Pentapetalae</taxon>
        <taxon>asterids</taxon>
        <taxon>lamiids</taxon>
        <taxon>Lamiales</taxon>
        <taxon>Orobanchaceae</taxon>
        <taxon>Rehmannieae</taxon>
        <taxon>Rehmannia</taxon>
    </lineage>
</organism>
<evidence type="ECO:0000259" key="1">
    <source>
        <dbReference type="Pfam" id="PF00582"/>
    </source>
</evidence>
<dbReference type="InterPro" id="IPR014729">
    <property type="entry name" value="Rossmann-like_a/b/a_fold"/>
</dbReference>
<proteinExistence type="predicted"/>
<feature type="domain" description="UspA" evidence="1">
    <location>
        <begin position="6"/>
        <end position="156"/>
    </location>
</feature>
<sequence>MAEKGRNILVAVDEGDESAYALSWCLNNLISDHNSKDILILLFAKTPLPIYSAMDSTGYLFSPSIIETMERCANEVAQKVMDKTTTLCKELNNQIKVETMVEHGDPRDVISEVAERLKVDLLVVGSHGYGAIKRALLGSVSNHCAQNVKCPVLIVKTPKSN</sequence>
<dbReference type="CDD" id="cd23659">
    <property type="entry name" value="USP_At3g01520-like"/>
    <property type="match status" value="1"/>
</dbReference>
<comment type="caution">
    <text evidence="2">The sequence shown here is derived from an EMBL/GenBank/DDBJ whole genome shotgun (WGS) entry which is preliminary data.</text>
</comment>
<gene>
    <name evidence="2" type="ORF">DH2020_003202</name>
</gene>
<reference evidence="2 3" key="1">
    <citation type="journal article" date="2021" name="Comput. Struct. Biotechnol. J.">
        <title>De novo genome assembly of the potent medicinal plant Rehmannia glutinosa using nanopore technology.</title>
        <authorList>
            <person name="Ma L."/>
            <person name="Dong C."/>
            <person name="Song C."/>
            <person name="Wang X."/>
            <person name="Zheng X."/>
            <person name="Niu Y."/>
            <person name="Chen S."/>
            <person name="Feng W."/>
        </authorList>
    </citation>
    <scope>NUCLEOTIDE SEQUENCE [LARGE SCALE GENOMIC DNA]</scope>
    <source>
        <strain evidence="2">DH-2019</strain>
    </source>
</reference>
<protein>
    <recommendedName>
        <fullName evidence="1">UspA domain-containing protein</fullName>
    </recommendedName>
</protein>
<dbReference type="InterPro" id="IPR006015">
    <property type="entry name" value="Universal_stress_UspA"/>
</dbReference>
<accession>A0ABR0XKZ1</accession>
<keyword evidence="3" id="KW-1185">Reference proteome</keyword>
<evidence type="ECO:0000313" key="2">
    <source>
        <dbReference type="EMBL" id="KAK6159821.1"/>
    </source>
</evidence>